<dbReference type="GO" id="GO:0003677">
    <property type="term" value="F:DNA binding"/>
    <property type="evidence" value="ECO:0007669"/>
    <property type="project" value="UniProtKB-KW"/>
</dbReference>
<protein>
    <recommendedName>
        <fullName evidence="8">Ligand dependent nuclear receptor corepressor-like</fullName>
    </recommendedName>
</protein>
<feature type="compositionally biased region" description="Basic and acidic residues" evidence="5">
    <location>
        <begin position="800"/>
        <end position="816"/>
    </location>
</feature>
<evidence type="ECO:0000256" key="5">
    <source>
        <dbReference type="SAM" id="MobiDB-lite"/>
    </source>
</evidence>
<keyword evidence="2" id="KW-0238">DNA-binding</keyword>
<feature type="compositionally biased region" description="Polar residues" evidence="5">
    <location>
        <begin position="314"/>
        <end position="335"/>
    </location>
</feature>
<feature type="compositionally biased region" description="Acidic residues" evidence="5">
    <location>
        <begin position="779"/>
        <end position="791"/>
    </location>
</feature>
<feature type="compositionally biased region" description="Polar residues" evidence="5">
    <location>
        <begin position="672"/>
        <end position="683"/>
    </location>
</feature>
<evidence type="ECO:0008006" key="8">
    <source>
        <dbReference type="Google" id="ProtNLM"/>
    </source>
</evidence>
<proteinExistence type="predicted"/>
<feature type="region of interest" description="Disordered" evidence="5">
    <location>
        <begin position="1483"/>
        <end position="1526"/>
    </location>
</feature>
<keyword evidence="7" id="KW-1185">Reference proteome</keyword>
<feature type="compositionally biased region" description="Basic and acidic residues" evidence="5">
    <location>
        <begin position="715"/>
        <end position="728"/>
    </location>
</feature>
<feature type="compositionally biased region" description="Basic and acidic residues" evidence="5">
    <location>
        <begin position="1664"/>
        <end position="1677"/>
    </location>
</feature>
<feature type="compositionally biased region" description="Polar residues" evidence="5">
    <location>
        <begin position="378"/>
        <end position="406"/>
    </location>
</feature>
<feature type="region of interest" description="Disordered" evidence="5">
    <location>
        <begin position="1568"/>
        <end position="1587"/>
    </location>
</feature>
<reference evidence="6" key="3">
    <citation type="submission" date="2025-09" db="UniProtKB">
        <authorList>
            <consortium name="Ensembl"/>
        </authorList>
    </citation>
    <scope>IDENTIFICATION</scope>
    <source>
        <strain evidence="6">Hd-rR</strain>
    </source>
</reference>
<reference evidence="6" key="2">
    <citation type="submission" date="2025-08" db="UniProtKB">
        <authorList>
            <consortium name="Ensembl"/>
        </authorList>
    </citation>
    <scope>IDENTIFICATION</scope>
    <source>
        <strain evidence="6">Hd-rR</strain>
    </source>
</reference>
<evidence type="ECO:0000313" key="6">
    <source>
        <dbReference type="Ensembl" id="ENSORLP00000034370.1"/>
    </source>
</evidence>
<dbReference type="InParanoid" id="A0A3B3HRK5"/>
<dbReference type="Bgee" id="ENSORLG00000030348">
    <property type="expression patterns" value="Expressed in animal zygote and 14 other cell types or tissues"/>
</dbReference>
<dbReference type="InterPro" id="IPR028104">
    <property type="entry name" value="DUF4553"/>
</dbReference>
<feature type="region of interest" description="Disordered" evidence="5">
    <location>
        <begin position="437"/>
        <end position="466"/>
    </location>
</feature>
<dbReference type="GO" id="GO:0006357">
    <property type="term" value="P:regulation of transcription by RNA polymerase II"/>
    <property type="evidence" value="ECO:0000318"/>
    <property type="project" value="GO_Central"/>
</dbReference>
<evidence type="ECO:0000256" key="2">
    <source>
        <dbReference type="ARBA" id="ARBA00023125"/>
    </source>
</evidence>
<dbReference type="GeneTree" id="ENSGT00940000162611"/>
<gene>
    <name evidence="6" type="primary">wu:fc17b08</name>
</gene>
<sequence length="1808" mass="198102">MASLCETQQGTIDRRGFRQELDSWRHKLIHCVGFQNILDGLIGPELVEDLKLFKDFKHVALDWSFHENCLFCCLRRSKVKEHLLGVNKSRLKGNAKPLLVKDQIAIGKLEKQTEDFLNAVFCRKDIPSFSDPRIPIVAAEILQTMISQFAGEYTSKTSCPQNSHPDPMPHTDQSLPGQALLSGAPPPTSPAALATETAPNQNPVLSKLLMADQDAPLDLTIKKNPAESSEQDGVLDLSIKKKHYSSSRPVHSPCLSPALSVLKSESQDFQVTKDLQSTSTLKKFMTKLCLHHQRQIVEAIGFLQMEVKAHSSTNAQKASNKTSGCHETASSTVTPEKSCPEVTLPNESTPKADVHSIPSSYATNKIPEKALSLKTSLTASPVSGSNQPAGTPFNNSTDGEQSSSSDHAPLKMKIMTKNAAGKKVSCVLNANLSSQSDATEESKCSLNSSNRAETQSARLSSSVRRHNQTSLMHQAKHREDLGHTKKTQANLISVHMTIPSDSARTARKTIRTSSEHQSRDCRAVVDPDLGHCDIVFIDKPITECFKEKRRGLLPRRNARKSTRGHMYSDEIWELKTVRTLAGRGNCPNPMPELITLVTPKQMLSKPEGVPHVNMLFAGTCRETLEQQTLSTESNQSVLPEPGDGVVATDSKVDSIVVEPSQTDQFHTKAPSGPSSPEKSPVENNVTDLIRDVEKEATVDSDTAPESNGVGQHPTEVAKEKLIEPRKIVDQISEQTAAETGVELLEKVTTDATEPPNPSDEQVNIESMLQQNSDPSAEIQVEENTEKDEGENMADGQSQKLEPEAQLHQDTTEDAEKVSVPNAVEHEIEEKEMTTPENVDGDLPLESKDSVENSDVASKTLDSLLKELPPWRRKKTSKIQQLTQSESSIVGYVNGRPISSSDRSLRHRGGSNPTSPSNSPVKSGQNVSNNSLANSKHESDVEKKKRESSSPESTVLVNSLKGTSTTQQVTDSSSDASSTKVSAPLLRSKQILRQKSIQRDNYILPVLPDQLTDLGQSTKSKRQLRSSSQKESGTLAPQTNSSVILTIPPPKLSTLILPPADQLPSLLLPDSLPVTTPSLSCSSGPLTSEDYQQNTVPECPKTDVGAQPIEVTSEEVQRKEQAKGFETKQKLRSAKVVECRKEEEGKKQLDSHKPNSIENQSSVKTEVQTQSMPLRSRRSLQKDSEGNDTLIQKKNTDFIEDRSISGEDSSSSTSNKPRRMPLRSETIKPEMFPQSVSQSQPANSKKSTLRSQRSLASPASALTDTARQSNLASPVKTNKSQMKSPSASAACMPHSLPFVVAKHEPPKQIPNKFFEVLTGEEGQQLVSNLNLKYDKMQKGWVQLDKEGQPTVKYKNKADRQAAIWRSKRRTRKPKSLEQQKYSPVQMLFMKGFNLSSICRWFLESTETKSLVIVKKVNTRLPSETQLCFHSSSGVSGTSQGVFPSMQAERLKKHLKKFAIASPVKSNAKSKKLIAKALEQVVNGVKGKERAEPPSNTQTLEKPCTSTKARAQIPDSQKSSGKSKNPASARILRKYSNIREKMQVQQSTVRLKEASKMLQSKKLKPLAATKSAAKANVKPSLKGKKLVGPGIKQVKESKLEKRKILAKNQSAKPSLQEKAVKAQGSSKVTRDATKSELPKRVSQRLGLSKEPEPSPVNTSRNKVTSKKSEEDKAEVEKGSPNKVNSVKIQAKECPQSAAEVKGMENGDSPLQQNTDVKAQSSLDQVLTRSQKKMEAAAPLSPSVSSKIDTKSTVLKTKPPKAIKKADEPALTRSGASTRSQTALLLPSATRVGTKRPQEPLVNPTKRTRTK</sequence>
<feature type="region of interest" description="Disordered" evidence="5">
    <location>
        <begin position="1603"/>
        <end position="1808"/>
    </location>
</feature>
<feature type="region of interest" description="Disordered" evidence="5">
    <location>
        <begin position="1115"/>
        <end position="1288"/>
    </location>
</feature>
<feature type="compositionally biased region" description="Basic and acidic residues" evidence="5">
    <location>
        <begin position="934"/>
        <end position="948"/>
    </location>
</feature>
<feature type="compositionally biased region" description="Polar residues" evidence="5">
    <location>
        <begin position="920"/>
        <end position="933"/>
    </location>
</feature>
<evidence type="ECO:0000256" key="3">
    <source>
        <dbReference type="ARBA" id="ARBA00023163"/>
    </source>
</evidence>
<feature type="region of interest" description="Disordered" evidence="5">
    <location>
        <begin position="378"/>
        <end position="407"/>
    </location>
</feature>
<dbReference type="Pfam" id="PF15090">
    <property type="entry name" value="DUF4553"/>
    <property type="match status" value="1"/>
</dbReference>
<feature type="compositionally biased region" description="Low complexity" evidence="5">
    <location>
        <begin position="962"/>
        <end position="981"/>
    </location>
</feature>
<feature type="compositionally biased region" description="Low complexity" evidence="5">
    <location>
        <begin position="910"/>
        <end position="919"/>
    </location>
</feature>
<feature type="region of interest" description="Disordered" evidence="5">
    <location>
        <begin position="1013"/>
        <end position="1041"/>
    </location>
</feature>
<feature type="compositionally biased region" description="Polar residues" evidence="5">
    <location>
        <begin position="1492"/>
        <end position="1524"/>
    </location>
</feature>
<dbReference type="Ensembl" id="ENSORLT00000033006.1">
    <property type="protein sequence ID" value="ENSORLP00000034370.1"/>
    <property type="gene ID" value="ENSORLG00000030348.1"/>
</dbReference>
<feature type="compositionally biased region" description="Polar residues" evidence="5">
    <location>
        <begin position="877"/>
        <end position="887"/>
    </location>
</feature>
<feature type="compositionally biased region" description="Polar residues" evidence="5">
    <location>
        <begin position="1233"/>
        <end position="1286"/>
    </location>
</feature>
<feature type="compositionally biased region" description="Polar residues" evidence="5">
    <location>
        <begin position="1771"/>
        <end position="1780"/>
    </location>
</feature>
<reference evidence="6 7" key="1">
    <citation type="journal article" date="2007" name="Nature">
        <title>The medaka draft genome and insights into vertebrate genome evolution.</title>
        <authorList>
            <person name="Kasahara M."/>
            <person name="Naruse K."/>
            <person name="Sasaki S."/>
            <person name="Nakatani Y."/>
            <person name="Qu W."/>
            <person name="Ahsan B."/>
            <person name="Yamada T."/>
            <person name="Nagayasu Y."/>
            <person name="Doi K."/>
            <person name="Kasai Y."/>
            <person name="Jindo T."/>
            <person name="Kobayashi D."/>
            <person name="Shimada A."/>
            <person name="Toyoda A."/>
            <person name="Kuroki Y."/>
            <person name="Fujiyama A."/>
            <person name="Sasaki T."/>
            <person name="Shimizu A."/>
            <person name="Asakawa S."/>
            <person name="Shimizu N."/>
            <person name="Hashimoto S."/>
            <person name="Yang J."/>
            <person name="Lee Y."/>
            <person name="Matsushima K."/>
            <person name="Sugano S."/>
            <person name="Sakaizumi M."/>
            <person name="Narita T."/>
            <person name="Ohishi K."/>
            <person name="Haga S."/>
            <person name="Ohta F."/>
            <person name="Nomoto H."/>
            <person name="Nogata K."/>
            <person name="Morishita T."/>
            <person name="Endo T."/>
            <person name="Shin-I T."/>
            <person name="Takeda H."/>
            <person name="Morishita S."/>
            <person name="Kohara Y."/>
        </authorList>
    </citation>
    <scope>NUCLEOTIDE SEQUENCE [LARGE SCALE GENOMIC DNA]</scope>
    <source>
        <strain evidence="6 7">Hd-rR</strain>
    </source>
</reference>
<accession>A0A3B3HRK5</accession>
<dbReference type="PANTHER" id="PTHR21545:SF14">
    <property type="entry name" value="LIGAND-DEPENDENT COREPRESSOR"/>
    <property type="match status" value="1"/>
</dbReference>
<feature type="region of interest" description="Disordered" evidence="5">
    <location>
        <begin position="695"/>
        <end position="981"/>
    </location>
</feature>
<feature type="compositionally biased region" description="Polar residues" evidence="5">
    <location>
        <begin position="758"/>
        <end position="774"/>
    </location>
</feature>
<dbReference type="Proteomes" id="UP000001038">
    <property type="component" value="Chromosome 15"/>
</dbReference>
<feature type="compositionally biased region" description="Polar residues" evidence="5">
    <location>
        <begin position="154"/>
        <end position="164"/>
    </location>
</feature>
<evidence type="ECO:0000313" key="7">
    <source>
        <dbReference type="Proteomes" id="UP000001038"/>
    </source>
</evidence>
<feature type="region of interest" description="Disordered" evidence="5">
    <location>
        <begin position="658"/>
        <end position="683"/>
    </location>
</feature>
<name>A0A3B3HRK5_ORYLA</name>
<feature type="compositionally biased region" description="Basic and acidic residues" evidence="5">
    <location>
        <begin position="1626"/>
        <end position="1637"/>
    </location>
</feature>
<feature type="region of interest" description="Disordered" evidence="5">
    <location>
        <begin position="314"/>
        <end position="360"/>
    </location>
</feature>
<dbReference type="GO" id="GO:0005634">
    <property type="term" value="C:nucleus"/>
    <property type="evidence" value="ECO:0000318"/>
    <property type="project" value="GO_Central"/>
</dbReference>
<feature type="compositionally biased region" description="Basic and acidic residues" evidence="5">
    <location>
        <begin position="1115"/>
        <end position="1154"/>
    </location>
</feature>
<dbReference type="STRING" id="8090.ENSORLP00000034370"/>
<keyword evidence="1" id="KW-0805">Transcription regulation</keyword>
<feature type="region of interest" description="Disordered" evidence="5">
    <location>
        <begin position="154"/>
        <end position="195"/>
    </location>
</feature>
<evidence type="ECO:0000256" key="4">
    <source>
        <dbReference type="ARBA" id="ARBA00023242"/>
    </source>
</evidence>
<keyword evidence="4" id="KW-0539">Nucleus</keyword>
<dbReference type="OrthoDB" id="10028342at2759"/>
<feature type="compositionally biased region" description="Polar residues" evidence="5">
    <location>
        <begin position="1706"/>
        <end position="1726"/>
    </location>
</feature>
<evidence type="ECO:0000256" key="1">
    <source>
        <dbReference type="ARBA" id="ARBA00023015"/>
    </source>
</evidence>
<organism evidence="6 7">
    <name type="scientific">Oryzias latipes</name>
    <name type="common">Japanese rice fish</name>
    <name type="synonym">Japanese killifish</name>
    <dbReference type="NCBI Taxonomy" id="8090"/>
    <lineage>
        <taxon>Eukaryota</taxon>
        <taxon>Metazoa</taxon>
        <taxon>Chordata</taxon>
        <taxon>Craniata</taxon>
        <taxon>Vertebrata</taxon>
        <taxon>Euteleostomi</taxon>
        <taxon>Actinopterygii</taxon>
        <taxon>Neopterygii</taxon>
        <taxon>Teleostei</taxon>
        <taxon>Neoteleostei</taxon>
        <taxon>Acanthomorphata</taxon>
        <taxon>Ovalentaria</taxon>
        <taxon>Atherinomorphae</taxon>
        <taxon>Beloniformes</taxon>
        <taxon>Adrianichthyidae</taxon>
        <taxon>Oryziinae</taxon>
        <taxon>Oryzias</taxon>
    </lineage>
</organism>
<feature type="compositionally biased region" description="Basic and acidic residues" evidence="5">
    <location>
        <begin position="823"/>
        <end position="833"/>
    </location>
</feature>
<feature type="compositionally biased region" description="Polar residues" evidence="5">
    <location>
        <begin position="1739"/>
        <end position="1752"/>
    </location>
</feature>
<feature type="compositionally biased region" description="Polar residues" evidence="5">
    <location>
        <begin position="699"/>
        <end position="709"/>
    </location>
</feature>
<dbReference type="PANTHER" id="PTHR21545">
    <property type="entry name" value="TRANSCRIPTION FACTOR MLR1/2"/>
    <property type="match status" value="1"/>
</dbReference>
<feature type="compositionally biased region" description="Basic and acidic residues" evidence="5">
    <location>
        <begin position="1193"/>
        <end position="1204"/>
    </location>
</feature>
<feature type="compositionally biased region" description="Polar residues" evidence="5">
    <location>
        <begin position="444"/>
        <end position="466"/>
    </location>
</feature>
<keyword evidence="3" id="KW-0804">Transcription</keyword>
<feature type="compositionally biased region" description="Polar residues" evidence="5">
    <location>
        <begin position="1155"/>
        <end position="1172"/>
    </location>
</feature>